<keyword evidence="1" id="KW-0472">Membrane</keyword>
<evidence type="ECO:0000256" key="1">
    <source>
        <dbReference type="SAM" id="Phobius"/>
    </source>
</evidence>
<keyword evidence="1" id="KW-0812">Transmembrane</keyword>
<organism evidence="2">
    <name type="scientific">Pithovirus LCPAC103</name>
    <dbReference type="NCBI Taxonomy" id="2506588"/>
    <lineage>
        <taxon>Viruses</taxon>
        <taxon>Pithoviruses</taxon>
    </lineage>
</organism>
<gene>
    <name evidence="2" type="ORF">LCPAC103_00040</name>
</gene>
<dbReference type="EMBL" id="MK500477">
    <property type="protein sequence ID" value="QBK90323.1"/>
    <property type="molecule type" value="Genomic_DNA"/>
</dbReference>
<feature type="transmembrane region" description="Helical" evidence="1">
    <location>
        <begin position="101"/>
        <end position="121"/>
    </location>
</feature>
<feature type="transmembrane region" description="Helical" evidence="1">
    <location>
        <begin position="63"/>
        <end position="81"/>
    </location>
</feature>
<evidence type="ECO:0008006" key="3">
    <source>
        <dbReference type="Google" id="ProtNLM"/>
    </source>
</evidence>
<evidence type="ECO:0000313" key="2">
    <source>
        <dbReference type="EMBL" id="QBK90323.1"/>
    </source>
</evidence>
<name>A0A481Z374_9VIRU</name>
<sequence length="144" mass="16289">MYRHKIRPKQLYQATNSSKFKLFEIRDVLDFLDDFQDEEPTTAKSESSNDTTVPVRRSTSESAFISLLFAIIISWILVALWTRTVENFTFGTLGLDGDSTVHSLIVAVAASIIFFMLVWTLDQYDVIIGGIERVIEAESLIPPP</sequence>
<proteinExistence type="predicted"/>
<keyword evidence="1" id="KW-1133">Transmembrane helix</keyword>
<protein>
    <recommendedName>
        <fullName evidence="3">Transmembrane protein</fullName>
    </recommendedName>
</protein>
<reference evidence="2" key="1">
    <citation type="journal article" date="2019" name="MBio">
        <title>Virus Genomes from Deep Sea Sediments Expand the Ocean Megavirome and Support Independent Origins of Viral Gigantism.</title>
        <authorList>
            <person name="Backstrom D."/>
            <person name="Yutin N."/>
            <person name="Jorgensen S.L."/>
            <person name="Dharamshi J."/>
            <person name="Homa F."/>
            <person name="Zaremba-Niedwiedzka K."/>
            <person name="Spang A."/>
            <person name="Wolf Y.I."/>
            <person name="Koonin E.V."/>
            <person name="Ettema T.J."/>
        </authorList>
    </citation>
    <scope>NUCLEOTIDE SEQUENCE</scope>
</reference>
<accession>A0A481Z374</accession>